<organism evidence="2 3">
    <name type="scientific">Dovyalis caffra</name>
    <dbReference type="NCBI Taxonomy" id="77055"/>
    <lineage>
        <taxon>Eukaryota</taxon>
        <taxon>Viridiplantae</taxon>
        <taxon>Streptophyta</taxon>
        <taxon>Embryophyta</taxon>
        <taxon>Tracheophyta</taxon>
        <taxon>Spermatophyta</taxon>
        <taxon>Magnoliopsida</taxon>
        <taxon>eudicotyledons</taxon>
        <taxon>Gunneridae</taxon>
        <taxon>Pentapetalae</taxon>
        <taxon>rosids</taxon>
        <taxon>fabids</taxon>
        <taxon>Malpighiales</taxon>
        <taxon>Salicaceae</taxon>
        <taxon>Flacourtieae</taxon>
        <taxon>Dovyalis</taxon>
    </lineage>
</organism>
<evidence type="ECO:0000256" key="1">
    <source>
        <dbReference type="SAM" id="MobiDB-lite"/>
    </source>
</evidence>
<protein>
    <submittedName>
        <fullName evidence="2">Uncharacterized protein</fullName>
    </submittedName>
</protein>
<proteinExistence type="predicted"/>
<keyword evidence="3" id="KW-1185">Reference proteome</keyword>
<dbReference type="AlphaFoldDB" id="A0AAV1RMD1"/>
<comment type="caution">
    <text evidence="2">The sequence shown here is derived from an EMBL/GenBank/DDBJ whole genome shotgun (WGS) entry which is preliminary data.</text>
</comment>
<evidence type="ECO:0000313" key="2">
    <source>
        <dbReference type="EMBL" id="CAK7337233.1"/>
    </source>
</evidence>
<feature type="region of interest" description="Disordered" evidence="1">
    <location>
        <begin position="119"/>
        <end position="148"/>
    </location>
</feature>
<name>A0AAV1RMD1_9ROSI</name>
<evidence type="ECO:0000313" key="3">
    <source>
        <dbReference type="Proteomes" id="UP001314170"/>
    </source>
</evidence>
<accession>A0AAV1RMD1</accession>
<dbReference type="Proteomes" id="UP001314170">
    <property type="component" value="Unassembled WGS sequence"/>
</dbReference>
<sequence>MSIYKEIRLPDGKEDRAKINNESHLRNMNTHDFLFLISPTAPTSYNWQPYVPLKMVKGKAKLFKEQNENNPASIQVCMRLNEWFAIIIGVFFALHDLDLIQCCSQLRSSSRKKELITAKSESVKTSLRNGDSAANEPQPAMGSGHFEPPDFRKTSFVYEMHHVNNESETSI</sequence>
<reference evidence="2 3" key="1">
    <citation type="submission" date="2024-01" db="EMBL/GenBank/DDBJ databases">
        <authorList>
            <person name="Waweru B."/>
        </authorList>
    </citation>
    <scope>NUCLEOTIDE SEQUENCE [LARGE SCALE GENOMIC DNA]</scope>
</reference>
<feature type="compositionally biased region" description="Polar residues" evidence="1">
    <location>
        <begin position="119"/>
        <end position="129"/>
    </location>
</feature>
<gene>
    <name evidence="2" type="ORF">DCAF_LOCUS12260</name>
</gene>
<dbReference type="EMBL" id="CAWUPB010001010">
    <property type="protein sequence ID" value="CAK7337233.1"/>
    <property type="molecule type" value="Genomic_DNA"/>
</dbReference>